<comment type="similarity">
    <text evidence="5">Belongs to the lariat debranching enzyme family.</text>
</comment>
<dbReference type="GO" id="GO:0005634">
    <property type="term" value="C:nucleus"/>
    <property type="evidence" value="ECO:0007669"/>
    <property type="project" value="UniProtKB-SubCell"/>
</dbReference>
<dbReference type="FunFam" id="3.60.21.10:FF:000035">
    <property type="entry name" value="Lariat debranching enzyme"/>
    <property type="match status" value="1"/>
</dbReference>
<dbReference type="GO" id="GO:0008419">
    <property type="term" value="F:RNA lariat debranching enzyme activity"/>
    <property type="evidence" value="ECO:0007669"/>
    <property type="project" value="UniProtKB-ARBA"/>
</dbReference>
<dbReference type="Pfam" id="PF00149">
    <property type="entry name" value="Metallophos"/>
    <property type="match status" value="1"/>
</dbReference>
<dbReference type="SUPFAM" id="SSF56300">
    <property type="entry name" value="Metallo-dependent phosphatases"/>
    <property type="match status" value="1"/>
</dbReference>
<evidence type="ECO:0000256" key="4">
    <source>
        <dbReference type="ARBA" id="ARBA00004123"/>
    </source>
</evidence>
<comment type="cofactor">
    <cofactor evidence="1">
        <name>Mn(2+)</name>
        <dbReference type="ChEBI" id="CHEBI:29035"/>
    </cofactor>
</comment>
<keyword evidence="17" id="KW-1185">Reference proteome</keyword>
<comment type="cofactor">
    <cofactor evidence="3">
        <name>Fe(2+)</name>
        <dbReference type="ChEBI" id="CHEBI:29033"/>
    </cofactor>
</comment>
<proteinExistence type="inferred from homology"/>
<organism evidence="16 17">
    <name type="scientific">Oedothorax gibbosus</name>
    <dbReference type="NCBI Taxonomy" id="931172"/>
    <lineage>
        <taxon>Eukaryota</taxon>
        <taxon>Metazoa</taxon>
        <taxon>Ecdysozoa</taxon>
        <taxon>Arthropoda</taxon>
        <taxon>Chelicerata</taxon>
        <taxon>Arachnida</taxon>
        <taxon>Araneae</taxon>
        <taxon>Araneomorphae</taxon>
        <taxon>Entelegynae</taxon>
        <taxon>Araneoidea</taxon>
        <taxon>Linyphiidae</taxon>
        <taxon>Erigoninae</taxon>
        <taxon>Oedothorax</taxon>
    </lineage>
</organism>
<dbReference type="InterPro" id="IPR029052">
    <property type="entry name" value="Metallo-depent_PP-like"/>
</dbReference>
<sequence>MKIAVEGCAHGELDKIYETLGELERQNNIKVDLLIICGDFQSVRNPADLECMAVPAKYRELNTFYKYYSGEKVAPVLTLFVGGNHEASNYLLELSYGGWVCPNIYYMGYANVINVGGVRIAGLSGIFKGRDYLKGHFEHPPYEESAKKSAYHVRNLDVFRLKQIKGPLDICISHDWPKGVYNHGNLKQLLKFKPFFREEMENNQLGSQPAEELLTKLKPSYWFAAHLHCKFTAIVPHEDPERPETKFLALDKCLPKRRFLQILDVNKGSGKVELEYDPEWLCILQSTNHLLSTSRRNTYMPGPGSSERWDFIPTNDEIEDIRNLFQGDFKVPENFCVTAPIFNPSNPQPSTNKLQTYINPQTKTYCSILNITDPNDVLLNKTNESFSISDFSGTDTDFSCSTLPSFNPDEVSLSDVDDSLDASKPDLNSSESRGFVVDRTGSNDDPVDGFYIDIKGNQDKDIPDSDIFFIDRVGHQPSPPSFTDLPKKELEDFSIDSAGSSPIASKKANTFLHSNQLCSTPILHNKSEESFPEIKNEVTDPEPEKPVEEVTPTVKKFKRRNYDLYKSECDT</sequence>
<dbReference type="GO" id="GO:0046872">
    <property type="term" value="F:metal ion binding"/>
    <property type="evidence" value="ECO:0007669"/>
    <property type="project" value="UniProtKB-KW"/>
</dbReference>
<comment type="caution">
    <text evidence="16">The sequence shown here is derived from an EMBL/GenBank/DDBJ whole genome shotgun (WGS) entry which is preliminary data.</text>
</comment>
<evidence type="ECO:0000256" key="13">
    <source>
        <dbReference type="ARBA" id="ARBA00058627"/>
    </source>
</evidence>
<dbReference type="EMBL" id="JAFNEN010000235">
    <property type="protein sequence ID" value="KAG8188638.1"/>
    <property type="molecule type" value="Genomic_DNA"/>
</dbReference>
<dbReference type="Proteomes" id="UP000827092">
    <property type="component" value="Unassembled WGS sequence"/>
</dbReference>
<dbReference type="CDD" id="cd00844">
    <property type="entry name" value="MPP_Dbr1_N"/>
    <property type="match status" value="1"/>
</dbReference>
<accession>A0AAV6UXU6</accession>
<dbReference type="AlphaFoldDB" id="A0AAV6UXU6"/>
<dbReference type="GO" id="GO:0000398">
    <property type="term" value="P:mRNA splicing, via spliceosome"/>
    <property type="evidence" value="ECO:0007669"/>
    <property type="project" value="TreeGrafter"/>
</dbReference>
<evidence type="ECO:0000256" key="8">
    <source>
        <dbReference type="ARBA" id="ARBA00022801"/>
    </source>
</evidence>
<dbReference type="InterPro" id="IPR004843">
    <property type="entry name" value="Calcineurin-like_PHP"/>
</dbReference>
<evidence type="ECO:0000256" key="9">
    <source>
        <dbReference type="ARBA" id="ARBA00022833"/>
    </source>
</evidence>
<evidence type="ECO:0000259" key="15">
    <source>
        <dbReference type="SMART" id="SM01124"/>
    </source>
</evidence>
<name>A0AAV6UXU6_9ARAC</name>
<keyword evidence="12" id="KW-0539">Nucleus</keyword>
<evidence type="ECO:0000256" key="12">
    <source>
        <dbReference type="ARBA" id="ARBA00023242"/>
    </source>
</evidence>
<comment type="function">
    <text evidence="13">Cleaves the 2'-5' phosphodiester linkage at the branch point of lariat intron pre-mRNAs after splicing and converts them into linear molecules that are subsequently degraded. It thereby facilitates ribonucleotide turnover.</text>
</comment>
<dbReference type="Gene3D" id="3.60.21.10">
    <property type="match status" value="1"/>
</dbReference>
<keyword evidence="9" id="KW-0862">Zinc</keyword>
<dbReference type="InterPro" id="IPR041816">
    <property type="entry name" value="Dbr1_N"/>
</dbReference>
<keyword evidence="10" id="KW-0408">Iron</keyword>
<evidence type="ECO:0000256" key="6">
    <source>
        <dbReference type="ARBA" id="ARBA00022664"/>
    </source>
</evidence>
<evidence type="ECO:0000256" key="3">
    <source>
        <dbReference type="ARBA" id="ARBA00001954"/>
    </source>
</evidence>
<evidence type="ECO:0000256" key="5">
    <source>
        <dbReference type="ARBA" id="ARBA00006045"/>
    </source>
</evidence>
<dbReference type="PANTHER" id="PTHR12849:SF0">
    <property type="entry name" value="LARIAT DEBRANCHING ENZYME"/>
    <property type="match status" value="1"/>
</dbReference>
<evidence type="ECO:0000256" key="1">
    <source>
        <dbReference type="ARBA" id="ARBA00001936"/>
    </source>
</evidence>
<evidence type="ECO:0000256" key="10">
    <source>
        <dbReference type="ARBA" id="ARBA00023004"/>
    </source>
</evidence>
<dbReference type="InterPro" id="IPR007708">
    <property type="entry name" value="DBR1_C"/>
</dbReference>
<comment type="cofactor">
    <cofactor evidence="2">
        <name>Zn(2+)</name>
        <dbReference type="ChEBI" id="CHEBI:29105"/>
    </cofactor>
</comment>
<feature type="region of interest" description="Disordered" evidence="14">
    <location>
        <begin position="533"/>
        <end position="552"/>
    </location>
</feature>
<keyword evidence="11" id="KW-0464">Manganese</keyword>
<feature type="region of interest" description="Disordered" evidence="14">
    <location>
        <begin position="414"/>
        <end position="441"/>
    </location>
</feature>
<dbReference type="Pfam" id="PF05011">
    <property type="entry name" value="DBR1"/>
    <property type="match status" value="1"/>
</dbReference>
<dbReference type="PANTHER" id="PTHR12849">
    <property type="entry name" value="RNA LARIAT DEBRANCHING ENZYME"/>
    <property type="match status" value="1"/>
</dbReference>
<keyword evidence="8" id="KW-0378">Hydrolase</keyword>
<gene>
    <name evidence="16" type="ORF">JTE90_005991</name>
</gene>
<evidence type="ECO:0000256" key="11">
    <source>
        <dbReference type="ARBA" id="ARBA00023211"/>
    </source>
</evidence>
<protein>
    <recommendedName>
        <fullName evidence="15">Lariat debranching enzyme C-terminal domain-containing protein</fullName>
    </recommendedName>
</protein>
<evidence type="ECO:0000256" key="7">
    <source>
        <dbReference type="ARBA" id="ARBA00022723"/>
    </source>
</evidence>
<evidence type="ECO:0000313" key="17">
    <source>
        <dbReference type="Proteomes" id="UP000827092"/>
    </source>
</evidence>
<keyword evidence="7" id="KW-0479">Metal-binding</keyword>
<evidence type="ECO:0000256" key="14">
    <source>
        <dbReference type="SAM" id="MobiDB-lite"/>
    </source>
</evidence>
<reference evidence="16 17" key="1">
    <citation type="journal article" date="2022" name="Nat. Ecol. Evol.">
        <title>A masculinizing supergene underlies an exaggerated male reproductive morph in a spider.</title>
        <authorList>
            <person name="Hendrickx F."/>
            <person name="De Corte Z."/>
            <person name="Sonet G."/>
            <person name="Van Belleghem S.M."/>
            <person name="Kostlbacher S."/>
            <person name="Vangestel C."/>
        </authorList>
    </citation>
    <scope>NUCLEOTIDE SEQUENCE [LARGE SCALE GENOMIC DNA]</scope>
    <source>
        <strain evidence="16">W744_W776</strain>
    </source>
</reference>
<keyword evidence="6" id="KW-0507">mRNA processing</keyword>
<evidence type="ECO:0000256" key="2">
    <source>
        <dbReference type="ARBA" id="ARBA00001947"/>
    </source>
</evidence>
<comment type="subcellular location">
    <subcellularLocation>
        <location evidence="4">Nucleus</location>
    </subcellularLocation>
</comment>
<feature type="domain" description="Lariat debranching enzyme C-terminal" evidence="15">
    <location>
        <begin position="235"/>
        <end position="375"/>
    </location>
</feature>
<feature type="compositionally biased region" description="Basic and acidic residues" evidence="14">
    <location>
        <begin position="533"/>
        <end position="548"/>
    </location>
</feature>
<dbReference type="SMART" id="SM01124">
    <property type="entry name" value="DBR1"/>
    <property type="match status" value="1"/>
</dbReference>
<evidence type="ECO:0000313" key="16">
    <source>
        <dbReference type="EMBL" id="KAG8188638.1"/>
    </source>
</evidence>